<dbReference type="Ensembl" id="ENST00000585655.1">
    <property type="protein sequence ID" value="ENSP00000468048.1"/>
    <property type="gene ID" value="ENSG00000105176.18"/>
</dbReference>
<dbReference type="OrthoDB" id="21413at2759"/>
<sequence>RALAYALGLCEVLMNEG</sequence>
<evidence type="ECO:0000313" key="1">
    <source>
        <dbReference type="Ensembl" id="ENSP00000468048.1"/>
    </source>
</evidence>
<dbReference type="Ensembl" id="ENST00000585655.1">
    <property type="protein sequence ID" value="ENSP00000468048.1"/>
    <property type="gene ID" value="ENSG00000105176.19"/>
</dbReference>
<keyword evidence="2" id="KW-1185">Reference proteome</keyword>
<reference evidence="1" key="5">
    <citation type="submission" date="2025-09" db="UniProtKB">
        <authorList>
            <consortium name="Ensembl"/>
        </authorList>
    </citation>
    <scope>IDENTIFICATION</scope>
</reference>
<dbReference type="VEuPathDB" id="HostDB:ENSG00000105176"/>
<dbReference type="Antibodypedia" id="28848">
    <property type="antibodies" value="227 antibodies from 34 providers"/>
</dbReference>
<accession>K7EQZ9</accession>
<gene>
    <name evidence="1" type="primary">URI1</name>
</gene>
<dbReference type="GeneTree" id="ENSGT00390000002362"/>
<dbReference type="UCSC" id="uc060wpe.1">
    <property type="organism name" value="human"/>
</dbReference>
<evidence type="ECO:0000313" key="2">
    <source>
        <dbReference type="Proteomes" id="UP000005640"/>
    </source>
</evidence>
<dbReference type="ChiTaRS" id="URI1">
    <property type="organism name" value="human"/>
</dbReference>
<dbReference type="HOGENOM" id="CLU_3432667_0_0_1"/>
<dbReference type="HGNC" id="HGNC:13236">
    <property type="gene designation" value="URI1"/>
</dbReference>
<organism evidence="1 2">
    <name type="scientific">Homo sapiens</name>
    <name type="common">Human</name>
    <dbReference type="NCBI Taxonomy" id="9606"/>
    <lineage>
        <taxon>Eukaryota</taxon>
        <taxon>Metazoa</taxon>
        <taxon>Chordata</taxon>
        <taxon>Craniata</taxon>
        <taxon>Vertebrata</taxon>
        <taxon>Euteleostomi</taxon>
        <taxon>Mammalia</taxon>
        <taxon>Eutheria</taxon>
        <taxon>Euarchontoglires</taxon>
        <taxon>Primates</taxon>
        <taxon>Haplorrhini</taxon>
        <taxon>Catarrhini</taxon>
        <taxon>Hominidae</taxon>
        <taxon>Homo</taxon>
    </lineage>
</organism>
<reference evidence="1 2" key="1">
    <citation type="journal article" date="2001" name="Nature">
        <title>Initial sequencing and analysis of the human genome.</title>
        <authorList>
            <consortium name="International Human Genome Sequencing Consortium"/>
            <person name="Lander E.S."/>
            <person name="Linton L.M."/>
            <person name="Birren B."/>
            <person name="Nusbaum C."/>
            <person name="Zody M.C."/>
            <person name="Baldwin J."/>
            <person name="Devon K."/>
            <person name="Dewar K."/>
            <person name="Doyle M."/>
            <person name="FitzHugh W."/>
            <person name="Funke R."/>
            <person name="Gage D."/>
            <person name="Harris K."/>
            <person name="Heaford A."/>
            <person name="Howland J."/>
            <person name="Kann L."/>
            <person name="Lehoczky J."/>
            <person name="LeVine R."/>
            <person name="McEwan P."/>
            <person name="McKernan K."/>
            <person name="Meldrim J."/>
            <person name="Mesirov J.P."/>
            <person name="Miranda C."/>
            <person name="Morris W."/>
            <person name="Naylor J."/>
            <person name="Raymond C."/>
            <person name="Rosetti M."/>
            <person name="Santos R."/>
            <person name="Sheridan A."/>
            <person name="Sougnez C."/>
            <person name="Stange-Thomann N."/>
            <person name="Stojanovic N."/>
            <person name="Subramanian A."/>
            <person name="Wyman D."/>
            <person name="Rogers J."/>
            <person name="Sulston J."/>
            <person name="Ainscough R."/>
            <person name="Beck S."/>
            <person name="Bentley D."/>
            <person name="Burton J."/>
            <person name="Clee C."/>
            <person name="Carter N."/>
            <person name="Coulson A."/>
            <person name="Deadman R."/>
            <person name="Deloukas P."/>
            <person name="Dunham A."/>
            <person name="Dunham I."/>
            <person name="Durbin R."/>
            <person name="French L."/>
            <person name="Grafham D."/>
            <person name="Gregory S."/>
            <person name="Hubbard T."/>
            <person name="Humphray S."/>
            <person name="Hunt A."/>
            <person name="Jones M."/>
            <person name="Lloyd C."/>
            <person name="McMurray A."/>
            <person name="Matthews L."/>
            <person name="Mercer S."/>
            <person name="Milne S."/>
            <person name="Mullikin J.C."/>
            <person name="Mungall A."/>
            <person name="Plumb R."/>
            <person name="Ross M."/>
            <person name="Shownkeen R."/>
            <person name="Sims S."/>
            <person name="Waterston R.H."/>
            <person name="Wilson R.K."/>
            <person name="Hillier L.W."/>
            <person name="McPherson J.D."/>
            <person name="Marra M.A."/>
            <person name="Mardis E.R."/>
            <person name="Fulton L.A."/>
            <person name="Chinwalla A.T."/>
            <person name="Pepin K.H."/>
            <person name="Gish W.R."/>
            <person name="Chissoe S.L."/>
            <person name="Wendl M.C."/>
            <person name="Delehaunty K.D."/>
            <person name="Miner T.L."/>
            <person name="Delehaunty A."/>
            <person name="Kramer J.B."/>
            <person name="Cook L.L."/>
            <person name="Fulton R.S."/>
            <person name="Johnson D.L."/>
            <person name="Minx P.J."/>
            <person name="Clifton S.W."/>
            <person name="Hawkins T."/>
            <person name="Branscomb E."/>
            <person name="Predki P."/>
            <person name="Richardson P."/>
            <person name="Wenning S."/>
            <person name="Slezak T."/>
            <person name="Doggett N."/>
            <person name="Cheng J.F."/>
            <person name="Olsen A."/>
            <person name="Lucas S."/>
            <person name="Elkin C."/>
            <person name="Uberbacher E."/>
            <person name="Frazier M."/>
            <person name="Gibbs R.A."/>
            <person name="Muzny D.M."/>
            <person name="Scherer S.E."/>
            <person name="Bouck J.B."/>
            <person name="Sodergren E.J."/>
            <person name="Worley K.C."/>
            <person name="Rives C.M."/>
            <person name="Gorrell J.H."/>
            <person name="Metzker M.L."/>
            <person name="Naylor S.L."/>
            <person name="Kucherlapati R.S."/>
            <person name="Nelson D.L."/>
            <person name="Weinstock G.M."/>
            <person name="Sakaki Y."/>
            <person name="Fujiyama A."/>
            <person name="Hattori M."/>
            <person name="Yada T."/>
            <person name="Toyoda A."/>
            <person name="Itoh T."/>
            <person name="Kawagoe C."/>
            <person name="Watanabe H."/>
            <person name="Totoki Y."/>
            <person name="Taylor T."/>
            <person name="Weissenbach J."/>
            <person name="Heilig R."/>
            <person name="Saurin W."/>
            <person name="Artiguenave F."/>
            <person name="Brottier P."/>
            <person name="Bruls T."/>
            <person name="Pelletier E."/>
            <person name="Robert C."/>
            <person name="Wincker P."/>
            <person name="Smith D.R."/>
            <person name="Doucette-Stamm L."/>
            <person name="Rubenfield M."/>
            <person name="Weinstock K."/>
            <person name="Lee H.M."/>
            <person name="Dubois J."/>
            <person name="Rosenthal A."/>
            <person name="Platzer M."/>
            <person name="Nyakatura G."/>
            <person name="Taudien S."/>
            <person name="Rump A."/>
            <person name="Yang H."/>
            <person name="Yu J."/>
            <person name="Wang J."/>
            <person name="Huang G."/>
            <person name="Gu J."/>
            <person name="Hood L."/>
            <person name="Rowen L."/>
            <person name="Madan A."/>
            <person name="Qin S."/>
            <person name="Davis R.W."/>
            <person name="Federspiel N.A."/>
            <person name="Abola A.P."/>
            <person name="Proctor M.J."/>
            <person name="Myers R.M."/>
            <person name="Schmutz J."/>
            <person name="Dickson M."/>
            <person name="Grimwood J."/>
            <person name="Cox D.R."/>
            <person name="Olson M.V."/>
            <person name="Kaul R."/>
            <person name="Raymond C."/>
            <person name="Shimizu N."/>
            <person name="Kawasaki K."/>
            <person name="Minoshima S."/>
            <person name="Evans G.A."/>
            <person name="Athanasiou M."/>
            <person name="Schultz R."/>
            <person name="Roe B.A."/>
            <person name="Chen F."/>
            <person name="Pan H."/>
            <person name="Ramser J."/>
            <person name="Lehrach H."/>
            <person name="Reinhardt R."/>
            <person name="McCombie W.R."/>
            <person name="de la Bastide M."/>
            <person name="Dedhia N."/>
            <person name="Blocker H."/>
            <person name="Hornischer K."/>
            <person name="Nordsiek G."/>
            <person name="Agarwala R."/>
            <person name="Aravind L."/>
            <person name="Bailey J.A."/>
            <person name="Bateman A."/>
            <person name="Batzoglou S."/>
            <person name="Birney E."/>
            <person name="Bork P."/>
            <person name="Brown D.G."/>
            <person name="Burge C.B."/>
            <person name="Cerutti L."/>
            <person name="Chen H.C."/>
            <person name="Church D."/>
            <person name="Clamp M."/>
            <person name="Copley R.R."/>
            <person name="Doerks T."/>
            <person name="Eddy S.R."/>
            <person name="Eichler E.E."/>
            <person name="Furey T.S."/>
            <person name="Galagan J."/>
            <person name="Gilbert J.G."/>
            <person name="Harmon C."/>
            <person name="Hayashizaki Y."/>
            <person name="Haussler D."/>
            <person name="Hermjakob H."/>
            <person name="Hokamp K."/>
            <person name="Jang W."/>
            <person name="Johnson L.S."/>
            <person name="Jones T.A."/>
            <person name="Kasif S."/>
            <person name="Kaspryzk A."/>
            <person name="Kennedy S."/>
            <person name="Kent W.J."/>
            <person name="Kitts P."/>
            <person name="Koonin E.V."/>
            <person name="Korf I."/>
            <person name="Kulp D."/>
            <person name="Lancet D."/>
            <person name="Lowe T.M."/>
            <person name="McLysaght A."/>
            <person name="Mikkelsen T."/>
            <person name="Moran J.V."/>
            <person name="Mulder N."/>
            <person name="Pollara V.J."/>
            <person name="Ponting C.P."/>
            <person name="Schuler G."/>
            <person name="Schultz J."/>
            <person name="Slater G."/>
            <person name="Smit A.F."/>
            <person name="Stupka E."/>
            <person name="Szustakowski J."/>
            <person name="Thierry-Mieg D."/>
            <person name="Thierry-Mieg J."/>
            <person name="Wagner L."/>
            <person name="Wallis J."/>
            <person name="Wheeler R."/>
            <person name="Williams A."/>
            <person name="Wolf Y.I."/>
            <person name="Wolfe K.H."/>
            <person name="Yang S.P."/>
            <person name="Yeh R.F."/>
            <person name="Collins F."/>
            <person name="Guyer M.S."/>
            <person name="Peterson J."/>
            <person name="Felsenfeld A."/>
            <person name="Wetterstrand K.A."/>
            <person name="Patrinos A."/>
            <person name="Morgan M.J."/>
            <person name="de Jong P."/>
            <person name="Catanese J.J."/>
            <person name="Osoegawa K."/>
            <person name="Shizuya H."/>
            <person name="Choi S."/>
            <person name="Chen Y.J."/>
        </authorList>
    </citation>
    <scope>NUCLEOTIDE SEQUENCE [LARGE SCALE GENOMIC DNA]</scope>
</reference>
<reference evidence="1" key="4">
    <citation type="submission" date="2025-08" db="UniProtKB">
        <authorList>
            <consortium name="Ensembl"/>
        </authorList>
    </citation>
    <scope>IDENTIFICATION</scope>
</reference>
<reference evidence="1 2" key="2">
    <citation type="journal article" date="2004" name="Nature">
        <title>The DNA sequence and biology of human chromosome 19.</title>
        <authorList>
            <person name="Grimwood J."/>
            <person name="Gordon L.A."/>
            <person name="Olsen A."/>
            <person name="Terry A."/>
            <person name="Schmutz J."/>
            <person name="Lamerdin J."/>
            <person name="Hellsten U."/>
            <person name="Goodstein D."/>
            <person name="Couronne O."/>
            <person name="Tran-Gyamfi M."/>
            <person name="Aerts A."/>
            <person name="Altherr M."/>
            <person name="Ashworth L."/>
            <person name="Bajorek E."/>
            <person name="Black S."/>
            <person name="Branscomb E."/>
            <person name="Caenepeel S."/>
            <person name="Carrano A."/>
            <person name="Caoile C."/>
            <person name="Chan Y.M."/>
            <person name="Christensen M."/>
            <person name="Cleland C.A."/>
            <person name="Copeland A."/>
            <person name="Dalin E."/>
            <person name="Dehal P."/>
            <person name="Denys M."/>
            <person name="Detter J.C."/>
            <person name="Escobar J."/>
            <person name="Flowers D."/>
            <person name="Fotopulos D."/>
            <person name="Garcia C."/>
            <person name="Georgescu A.M."/>
            <person name="Glavina T."/>
            <person name="Gomez M."/>
            <person name="Gonzales E."/>
            <person name="Groza M."/>
            <person name="Hammon N."/>
            <person name="Hawkins T."/>
            <person name="Haydu L."/>
            <person name="Ho I."/>
            <person name="Huang W."/>
            <person name="Israni S."/>
            <person name="Jett J."/>
            <person name="Kadner K."/>
            <person name="Kimball H."/>
            <person name="Kobayashi A."/>
            <person name="Larionov V."/>
            <person name="Leem S.H."/>
            <person name="Lopez F."/>
            <person name="Lou Y."/>
            <person name="Lowry S."/>
            <person name="Malfatti S."/>
            <person name="Martinez D."/>
            <person name="McCready P."/>
            <person name="Medina C."/>
            <person name="Morgan J."/>
            <person name="Nelson K."/>
            <person name="Nolan M."/>
            <person name="Ovcharenko I."/>
            <person name="Pitluck S."/>
            <person name="Pollard M."/>
            <person name="Popkie A.P."/>
            <person name="Predki P."/>
            <person name="Quan G."/>
            <person name="Ramirez L."/>
            <person name="Rash S."/>
            <person name="Retterer J."/>
            <person name="Rodriguez A."/>
            <person name="Rogers S."/>
            <person name="Salamov A."/>
            <person name="Salazar A."/>
            <person name="She X."/>
            <person name="Smith D."/>
            <person name="Slezak T."/>
            <person name="Solovyev V."/>
            <person name="Thayer N."/>
            <person name="Tice H."/>
            <person name="Tsai M."/>
            <person name="Ustaszewska A."/>
            <person name="Vo N."/>
            <person name="Wagner M."/>
            <person name="Wheeler J."/>
            <person name="Wu K."/>
            <person name="Xie G."/>
            <person name="Yang J."/>
            <person name="Dubchak I."/>
            <person name="Furey T.S."/>
            <person name="DeJong P."/>
            <person name="Dickson M."/>
            <person name="Gordon D."/>
            <person name="Eichler E.E."/>
            <person name="Pennacchio L.A."/>
            <person name="Richardson P."/>
            <person name="Stubbs L."/>
            <person name="Rokhsar D.S."/>
            <person name="Myers R.M."/>
            <person name="Rubin E.M."/>
            <person name="Lucas S.M."/>
        </authorList>
    </citation>
    <scope>NUCLEOTIDE SEQUENCE [LARGE SCALE GENOMIC DNA]</scope>
</reference>
<dbReference type="ExpressionAtlas" id="K7EQZ9">
    <property type="expression patterns" value="baseline and differential"/>
</dbReference>
<dbReference type="OpenTargets" id="ENSG00000105176"/>
<reference evidence="1 2" key="3">
    <citation type="journal article" date="2004" name="Nature">
        <title>Finishing the euchromatic sequence of the human genome.</title>
        <authorList>
            <consortium name="International Human Genome Sequencing Consortium"/>
        </authorList>
    </citation>
    <scope>NUCLEOTIDE SEQUENCE [LARGE SCALE GENOMIC DNA]</scope>
</reference>
<dbReference type="EMBL" id="AC008507">
    <property type="status" value="NOT_ANNOTATED_CDS"/>
    <property type="molecule type" value="Genomic_DNA"/>
</dbReference>
<name>K7EQZ9_HUMAN</name>
<protein>
    <submittedName>
        <fullName evidence="1">URI1 prefoldin like chaperone</fullName>
    </submittedName>
</protein>
<dbReference type="Proteomes" id="UP000005640">
    <property type="component" value="Chromosome 19"/>
</dbReference>
<dbReference type="AlphaFoldDB" id="K7EQZ9"/>
<feature type="non-terminal residue" evidence="1">
    <location>
        <position position="1"/>
    </location>
</feature>
<dbReference type="Bgee" id="ENSG00000105176">
    <property type="expression patterns" value="Expressed in adrenal tissue and 206 other cell types or tissues"/>
</dbReference>
<proteinExistence type="predicted"/>